<evidence type="ECO:0000256" key="6">
    <source>
        <dbReference type="ARBA" id="ARBA00025737"/>
    </source>
</evidence>
<keyword evidence="5" id="KW-0408">Iron</keyword>
<evidence type="ECO:0000256" key="2">
    <source>
        <dbReference type="ARBA" id="ARBA00022559"/>
    </source>
</evidence>
<dbReference type="Pfam" id="PF21105">
    <property type="entry name" value="DyP_N"/>
    <property type="match status" value="1"/>
</dbReference>
<organism evidence="8 9">
    <name type="scientific">Streptomyces cinerochromogenes</name>
    <dbReference type="NCBI Taxonomy" id="66422"/>
    <lineage>
        <taxon>Bacteria</taxon>
        <taxon>Bacillati</taxon>
        <taxon>Actinomycetota</taxon>
        <taxon>Actinomycetes</taxon>
        <taxon>Kitasatosporales</taxon>
        <taxon>Streptomycetaceae</taxon>
        <taxon>Streptomyces</taxon>
    </lineage>
</organism>
<sequence>MSTADSGGSAGVRVEIEDVQSGALRPRPVPYQGKFVFLRVDDRHAGRALLRRLLPVTSGGLPDDLAQDAWVAVAFTYQGLRALGLPQESLDSFPRAFREGMAARAELIGDVGENAPAHWEAPFGTGDVHIALSALSSDAAQLAQELERARVALEDTPGVRVIWQQEVHQLPTGRTTLGFRDGISHPNIEGVGLPCSNPQEAPIKAGEFILGYPDETGSLPPMPHPEVLGRNGTYVAVRKIHTNVAAWRRYLRANSSNAEEEALLAAKMIGRWPSGAPLTLTPEHDDPELAADPQRVNNFLYREHDDRGLRCPAGAHIRRNNPRDATIIGNARMHRIIRRGTTYGPPLPDGVLEDDGADRGLVGVFIGANLERQFEFIKAEWVNDGNFIGYPGEKDPVAGHHDGTGSVTIPEKPVRRRLRNLPSFVVTRGGEYCFVPGLRALRWLAELED</sequence>
<keyword evidence="2 8" id="KW-0575">Peroxidase</keyword>
<dbReference type="GO" id="GO:0004601">
    <property type="term" value="F:peroxidase activity"/>
    <property type="evidence" value="ECO:0007669"/>
    <property type="project" value="UniProtKB-KW"/>
</dbReference>
<proteinExistence type="inferred from homology"/>
<comment type="similarity">
    <text evidence="6">Belongs to the DyP-type peroxidase family.</text>
</comment>
<keyword evidence="9" id="KW-1185">Reference proteome</keyword>
<feature type="domain" description="DyP dimeric alpha+beta barrel" evidence="7">
    <location>
        <begin position="68"/>
        <end position="150"/>
    </location>
</feature>
<evidence type="ECO:0000313" key="9">
    <source>
        <dbReference type="Proteomes" id="UP001604267"/>
    </source>
</evidence>
<comment type="caution">
    <text evidence="8">The sequence shown here is derived from an EMBL/GenBank/DDBJ whole genome shotgun (WGS) entry which is preliminary data.</text>
</comment>
<accession>A0ABW7B7P7</accession>
<name>A0ABW7B7P7_9ACTN</name>
<dbReference type="PANTHER" id="PTHR30521:SF5">
    <property type="entry name" value="BLR4509 PROTEIN"/>
    <property type="match status" value="1"/>
</dbReference>
<protein>
    <submittedName>
        <fullName evidence="8">Dyp-type peroxidase</fullName>
    </submittedName>
</protein>
<evidence type="ECO:0000256" key="1">
    <source>
        <dbReference type="ARBA" id="ARBA00001970"/>
    </source>
</evidence>
<gene>
    <name evidence="8" type="ORF">ACGFZB_16905</name>
</gene>
<dbReference type="EMBL" id="JBICYV010000007">
    <property type="protein sequence ID" value="MFG3012113.1"/>
    <property type="molecule type" value="Genomic_DNA"/>
</dbReference>
<dbReference type="InterPro" id="IPR011008">
    <property type="entry name" value="Dimeric_a/b-barrel"/>
</dbReference>
<keyword evidence="4" id="KW-0560">Oxidoreductase</keyword>
<evidence type="ECO:0000259" key="7">
    <source>
        <dbReference type="Pfam" id="PF21105"/>
    </source>
</evidence>
<evidence type="ECO:0000313" key="8">
    <source>
        <dbReference type="EMBL" id="MFG3012113.1"/>
    </source>
</evidence>
<dbReference type="Proteomes" id="UP001604267">
    <property type="component" value="Unassembled WGS sequence"/>
</dbReference>
<evidence type="ECO:0000256" key="4">
    <source>
        <dbReference type="ARBA" id="ARBA00023002"/>
    </source>
</evidence>
<reference evidence="8 9" key="1">
    <citation type="submission" date="2024-10" db="EMBL/GenBank/DDBJ databases">
        <title>The Natural Products Discovery Center: Release of the First 8490 Sequenced Strains for Exploring Actinobacteria Biosynthetic Diversity.</title>
        <authorList>
            <person name="Kalkreuter E."/>
            <person name="Kautsar S.A."/>
            <person name="Yang D."/>
            <person name="Bader C.D."/>
            <person name="Teijaro C.N."/>
            <person name="Fluegel L."/>
            <person name="Davis C.M."/>
            <person name="Simpson J.R."/>
            <person name="Lauterbach L."/>
            <person name="Steele A.D."/>
            <person name="Gui C."/>
            <person name="Meng S."/>
            <person name="Li G."/>
            <person name="Viehrig K."/>
            <person name="Ye F."/>
            <person name="Su P."/>
            <person name="Kiefer A.F."/>
            <person name="Nichols A."/>
            <person name="Cepeda A.J."/>
            <person name="Yan W."/>
            <person name="Fan B."/>
            <person name="Jiang Y."/>
            <person name="Adhikari A."/>
            <person name="Zheng C.-J."/>
            <person name="Schuster L."/>
            <person name="Cowan T.M."/>
            <person name="Smanski M.J."/>
            <person name="Chevrette M.G."/>
            <person name="De Carvalho L.P.S."/>
            <person name="Shen B."/>
        </authorList>
    </citation>
    <scope>NUCLEOTIDE SEQUENCE [LARGE SCALE GENOMIC DNA]</scope>
    <source>
        <strain evidence="8 9">NPDC048320</strain>
    </source>
</reference>
<keyword evidence="3" id="KW-0479">Metal-binding</keyword>
<dbReference type="RefSeq" id="WP_392818146.1">
    <property type="nucleotide sequence ID" value="NZ_JBICYV010000007.1"/>
</dbReference>
<evidence type="ECO:0000256" key="3">
    <source>
        <dbReference type="ARBA" id="ARBA00022723"/>
    </source>
</evidence>
<dbReference type="PANTHER" id="PTHR30521">
    <property type="entry name" value="DEFERROCHELATASE/PEROXIDASE"/>
    <property type="match status" value="1"/>
</dbReference>
<evidence type="ECO:0000256" key="5">
    <source>
        <dbReference type="ARBA" id="ARBA00023004"/>
    </source>
</evidence>
<dbReference type="InterPro" id="IPR049509">
    <property type="entry name" value="DyP_N"/>
</dbReference>
<dbReference type="InterPro" id="IPR006314">
    <property type="entry name" value="Dyp_peroxidase"/>
</dbReference>
<comment type="cofactor">
    <cofactor evidence="1">
        <name>heme b</name>
        <dbReference type="ChEBI" id="CHEBI:60344"/>
    </cofactor>
</comment>
<dbReference type="PROSITE" id="PS51404">
    <property type="entry name" value="DYP_PEROXIDASE"/>
    <property type="match status" value="1"/>
</dbReference>
<dbReference type="SUPFAM" id="SSF54909">
    <property type="entry name" value="Dimeric alpha+beta barrel"/>
    <property type="match status" value="1"/>
</dbReference>
<dbReference type="NCBIfam" id="TIGR01413">
    <property type="entry name" value="Dyp_perox_fam"/>
    <property type="match status" value="1"/>
</dbReference>